<dbReference type="OMA" id="CEVYEHQ"/>
<dbReference type="Gramene" id="OPUNC08G10760.1">
    <property type="protein sequence ID" value="OPUNC08G10760.1"/>
    <property type="gene ID" value="OPUNC08G10760"/>
</dbReference>
<protein>
    <submittedName>
        <fullName evidence="1">Uncharacterized protein</fullName>
    </submittedName>
</protein>
<reference evidence="1" key="1">
    <citation type="submission" date="2015-04" db="UniProtKB">
        <authorList>
            <consortium name="EnsemblPlants"/>
        </authorList>
    </citation>
    <scope>IDENTIFICATION</scope>
</reference>
<sequence length="89" mass="9938">MDQNKAKASGLRTNCNLSMGGDRQCEVYEHQKNDQQRTSVPAYGALVKPVATPDSWDNTQKPKFPFNSSASQALQIHRQIQHVGKIEVI</sequence>
<name>A0A0E0LU28_ORYPU</name>
<reference evidence="1" key="2">
    <citation type="submission" date="2018-05" db="EMBL/GenBank/DDBJ databases">
        <title>OpunRS2 (Oryza punctata Reference Sequence Version 2).</title>
        <authorList>
            <person name="Zhang J."/>
            <person name="Kudrna D."/>
            <person name="Lee S."/>
            <person name="Talag J."/>
            <person name="Welchert J."/>
            <person name="Wing R.A."/>
        </authorList>
    </citation>
    <scope>NUCLEOTIDE SEQUENCE [LARGE SCALE GENOMIC DNA]</scope>
</reference>
<evidence type="ECO:0000313" key="2">
    <source>
        <dbReference type="Proteomes" id="UP000026962"/>
    </source>
</evidence>
<proteinExistence type="predicted"/>
<organism evidence="1">
    <name type="scientific">Oryza punctata</name>
    <name type="common">Red rice</name>
    <dbReference type="NCBI Taxonomy" id="4537"/>
    <lineage>
        <taxon>Eukaryota</taxon>
        <taxon>Viridiplantae</taxon>
        <taxon>Streptophyta</taxon>
        <taxon>Embryophyta</taxon>
        <taxon>Tracheophyta</taxon>
        <taxon>Spermatophyta</taxon>
        <taxon>Magnoliopsida</taxon>
        <taxon>Liliopsida</taxon>
        <taxon>Poales</taxon>
        <taxon>Poaceae</taxon>
        <taxon>BOP clade</taxon>
        <taxon>Oryzoideae</taxon>
        <taxon>Oryzeae</taxon>
        <taxon>Oryzinae</taxon>
        <taxon>Oryza</taxon>
    </lineage>
</organism>
<dbReference type="HOGENOM" id="CLU_2458662_0_0_1"/>
<dbReference type="Proteomes" id="UP000026962">
    <property type="component" value="Chromosome 8"/>
</dbReference>
<evidence type="ECO:0000313" key="1">
    <source>
        <dbReference type="EnsemblPlants" id="OPUNC08G10760.1"/>
    </source>
</evidence>
<keyword evidence="2" id="KW-1185">Reference proteome</keyword>
<dbReference type="AlphaFoldDB" id="A0A0E0LU28"/>
<dbReference type="EnsemblPlants" id="OPUNC08G10760.1">
    <property type="protein sequence ID" value="OPUNC08G10760.1"/>
    <property type="gene ID" value="OPUNC08G10760"/>
</dbReference>
<accession>A0A0E0LU28</accession>